<evidence type="ECO:0000313" key="5">
    <source>
        <dbReference type="EMBL" id="MBY0097714.1"/>
    </source>
</evidence>
<name>A0ABS7K5Z9_9BACI</name>
<keyword evidence="3" id="KW-0812">Transmembrane</keyword>
<feature type="coiled-coil region" evidence="1">
    <location>
        <begin position="145"/>
        <end position="192"/>
    </location>
</feature>
<comment type="caution">
    <text evidence="5">The sequence shown here is derived from an EMBL/GenBank/DDBJ whole genome shotgun (WGS) entry which is preliminary data.</text>
</comment>
<keyword evidence="6" id="KW-1185">Reference proteome</keyword>
<keyword evidence="3" id="KW-1133">Transmembrane helix</keyword>
<feature type="region of interest" description="Disordered" evidence="2">
    <location>
        <begin position="1"/>
        <end position="42"/>
    </location>
</feature>
<evidence type="ECO:0000256" key="3">
    <source>
        <dbReference type="SAM" id="Phobius"/>
    </source>
</evidence>
<protein>
    <submittedName>
        <fullName evidence="5">DUF4349 domain-containing protein</fullName>
    </submittedName>
</protein>
<proteinExistence type="predicted"/>
<organism evidence="5 6">
    <name type="scientific">Mesobacillus maritimus</name>
    <dbReference type="NCBI Taxonomy" id="1643336"/>
    <lineage>
        <taxon>Bacteria</taxon>
        <taxon>Bacillati</taxon>
        <taxon>Bacillota</taxon>
        <taxon>Bacilli</taxon>
        <taxon>Bacillales</taxon>
        <taxon>Bacillaceae</taxon>
        <taxon>Mesobacillus</taxon>
    </lineage>
</organism>
<evidence type="ECO:0000313" key="6">
    <source>
        <dbReference type="Proteomes" id="UP000769780"/>
    </source>
</evidence>
<gene>
    <name evidence="5" type="ORF">H0185_12990</name>
</gene>
<dbReference type="Proteomes" id="UP000769780">
    <property type="component" value="Unassembled WGS sequence"/>
</dbReference>
<keyword evidence="3" id="KW-0472">Membrane</keyword>
<accession>A0ABS7K5Z9</accession>
<reference evidence="5 6" key="1">
    <citation type="submission" date="2020-07" db="EMBL/GenBank/DDBJ databases">
        <title>Fungal Genomes of the International Space Station.</title>
        <authorList>
            <person name="Seuylemezian A."/>
            <person name="Singh N.K."/>
            <person name="Wood J."/>
            <person name="Venkateswaran K."/>
        </authorList>
    </citation>
    <scope>NUCLEOTIDE SEQUENCE [LARGE SCALE GENOMIC DNA]</scope>
    <source>
        <strain evidence="5 6">PL-B2</strain>
    </source>
</reference>
<evidence type="ECO:0000256" key="1">
    <source>
        <dbReference type="SAM" id="Coils"/>
    </source>
</evidence>
<dbReference type="EMBL" id="JACWFH010000014">
    <property type="protein sequence ID" value="MBY0097714.1"/>
    <property type="molecule type" value="Genomic_DNA"/>
</dbReference>
<feature type="domain" description="DUF4349" evidence="4">
    <location>
        <begin position="48"/>
        <end position="261"/>
    </location>
</feature>
<evidence type="ECO:0000256" key="2">
    <source>
        <dbReference type="SAM" id="MobiDB-lite"/>
    </source>
</evidence>
<dbReference type="Pfam" id="PF14257">
    <property type="entry name" value="DUF4349"/>
    <property type="match status" value="1"/>
</dbReference>
<feature type="transmembrane region" description="Helical" evidence="3">
    <location>
        <begin position="233"/>
        <end position="266"/>
    </location>
</feature>
<sequence>MALDQNSENTEASFGFTENKSSMENVEKQDQNSDNQAINSSTSLPSERMVIYNADIQLTVKNYEKARTELERKAAEIGGYLVEDTTNRYGEEQLSGMMVFRIPQQHFSSFLQSAEEAAAEVTNRHVSGQDVTEEFVDLESRLRSKKAVEARLQSFLEEAEKTEDLLKISSDLSKVQEEIEQLTGRMNYLQNQTAYSTVTITLEENSILVPGIDNKELNTWQKVKKQLVVNINWLLSFLSGSIVLIAGNLPIIILLALVIGIPLVILRKRRNVRNEEKK</sequence>
<keyword evidence="1" id="KW-0175">Coiled coil</keyword>
<feature type="compositionally biased region" description="Polar residues" evidence="2">
    <location>
        <begin position="1"/>
        <end position="24"/>
    </location>
</feature>
<feature type="compositionally biased region" description="Polar residues" evidence="2">
    <location>
        <begin position="32"/>
        <end position="42"/>
    </location>
</feature>
<evidence type="ECO:0000259" key="4">
    <source>
        <dbReference type="Pfam" id="PF14257"/>
    </source>
</evidence>
<dbReference type="InterPro" id="IPR025645">
    <property type="entry name" value="DUF4349"/>
</dbReference>